<sequence length="94" mass="10032">MLYVDSGRVVRQAPRSDPGAVLASGPTCHRVDAAAGTMVCLRATAVPDQSEITVWGGGPDPRVTLSEWGTPSRARVSPAARWWRGRCSARATRT</sequence>
<gene>
    <name evidence="1" type="ORF">ACFQV2_06270</name>
</gene>
<proteinExistence type="predicted"/>
<accession>A0ABW2THU6</accession>
<evidence type="ECO:0000313" key="2">
    <source>
        <dbReference type="Proteomes" id="UP001596512"/>
    </source>
</evidence>
<reference evidence="2" key="1">
    <citation type="journal article" date="2019" name="Int. J. Syst. Evol. Microbiol.">
        <title>The Global Catalogue of Microorganisms (GCM) 10K type strain sequencing project: providing services to taxonomists for standard genome sequencing and annotation.</title>
        <authorList>
            <consortium name="The Broad Institute Genomics Platform"/>
            <consortium name="The Broad Institute Genome Sequencing Center for Infectious Disease"/>
            <person name="Wu L."/>
            <person name="Ma J."/>
        </authorList>
    </citation>
    <scope>NUCLEOTIDE SEQUENCE [LARGE SCALE GENOMIC DNA]</scope>
    <source>
        <strain evidence="2">JCM 17695</strain>
    </source>
</reference>
<name>A0ABW2THU6_9PSEU</name>
<evidence type="ECO:0000313" key="1">
    <source>
        <dbReference type="EMBL" id="MFC7613275.1"/>
    </source>
</evidence>
<dbReference type="EMBL" id="JBHTEY010000004">
    <property type="protein sequence ID" value="MFC7613275.1"/>
    <property type="molecule type" value="Genomic_DNA"/>
</dbReference>
<dbReference type="Proteomes" id="UP001596512">
    <property type="component" value="Unassembled WGS sequence"/>
</dbReference>
<protein>
    <submittedName>
        <fullName evidence="1">Uncharacterized protein</fullName>
    </submittedName>
</protein>
<keyword evidence="2" id="KW-1185">Reference proteome</keyword>
<organism evidence="1 2">
    <name type="scientific">Actinokineospora soli</name>
    <dbReference type="NCBI Taxonomy" id="1048753"/>
    <lineage>
        <taxon>Bacteria</taxon>
        <taxon>Bacillati</taxon>
        <taxon>Actinomycetota</taxon>
        <taxon>Actinomycetes</taxon>
        <taxon>Pseudonocardiales</taxon>
        <taxon>Pseudonocardiaceae</taxon>
        <taxon>Actinokineospora</taxon>
    </lineage>
</organism>
<comment type="caution">
    <text evidence="1">The sequence shown here is derived from an EMBL/GenBank/DDBJ whole genome shotgun (WGS) entry which is preliminary data.</text>
</comment>